<dbReference type="InterPro" id="IPR045782">
    <property type="entry name" value="TrbL_3"/>
</dbReference>
<feature type="transmembrane region" description="Helical" evidence="2">
    <location>
        <begin position="370"/>
        <end position="389"/>
    </location>
</feature>
<evidence type="ECO:0000256" key="2">
    <source>
        <dbReference type="SAM" id="Phobius"/>
    </source>
</evidence>
<feature type="transmembrane region" description="Helical" evidence="2">
    <location>
        <begin position="427"/>
        <end position="450"/>
    </location>
</feature>
<feature type="compositionally biased region" description="Pro residues" evidence="1">
    <location>
        <begin position="175"/>
        <end position="185"/>
    </location>
</feature>
<gene>
    <name evidence="3" type="ORF">SAMN05216266_11732</name>
</gene>
<feature type="transmembrane region" description="Helical" evidence="2">
    <location>
        <begin position="396"/>
        <end position="415"/>
    </location>
</feature>
<reference evidence="4" key="1">
    <citation type="submission" date="2016-10" db="EMBL/GenBank/DDBJ databases">
        <authorList>
            <person name="Varghese N."/>
            <person name="Submissions S."/>
        </authorList>
    </citation>
    <scope>NUCLEOTIDE SEQUENCE [LARGE SCALE GENOMIC DNA]</scope>
    <source>
        <strain evidence="4">CGMCC 4.3568</strain>
    </source>
</reference>
<feature type="transmembrane region" description="Helical" evidence="2">
    <location>
        <begin position="71"/>
        <end position="90"/>
    </location>
</feature>
<dbReference type="AlphaFoldDB" id="A0A1I1BTD3"/>
<feature type="transmembrane region" description="Helical" evidence="2">
    <location>
        <begin position="279"/>
        <end position="300"/>
    </location>
</feature>
<organism evidence="3 4">
    <name type="scientific">Amycolatopsis marina</name>
    <dbReference type="NCBI Taxonomy" id="490629"/>
    <lineage>
        <taxon>Bacteria</taxon>
        <taxon>Bacillati</taxon>
        <taxon>Actinomycetota</taxon>
        <taxon>Actinomycetes</taxon>
        <taxon>Pseudonocardiales</taxon>
        <taxon>Pseudonocardiaceae</taxon>
        <taxon>Amycolatopsis</taxon>
    </lineage>
</organism>
<keyword evidence="4" id="KW-1185">Reference proteome</keyword>
<feature type="compositionally biased region" description="Basic and acidic residues" evidence="1">
    <location>
        <begin position="630"/>
        <end position="648"/>
    </location>
</feature>
<feature type="compositionally biased region" description="Pro residues" evidence="1">
    <location>
        <begin position="139"/>
        <end position="160"/>
    </location>
</feature>
<feature type="region of interest" description="Disordered" evidence="1">
    <location>
        <begin position="175"/>
        <end position="222"/>
    </location>
</feature>
<feature type="region of interest" description="Disordered" evidence="1">
    <location>
        <begin position="523"/>
        <end position="674"/>
    </location>
</feature>
<feature type="transmembrane region" description="Helical" evidence="2">
    <location>
        <begin position="312"/>
        <end position="330"/>
    </location>
</feature>
<feature type="compositionally biased region" description="Gly residues" evidence="1">
    <location>
        <begin position="523"/>
        <end position="539"/>
    </location>
</feature>
<proteinExistence type="predicted"/>
<protein>
    <submittedName>
        <fullName evidence="3">Uncharacterized protein</fullName>
    </submittedName>
</protein>
<sequence length="814" mass="84600">MSARHRAPSARPPGPARRHATAPVVDPARATHPVPTGGSGSTGPVREERLRVGPPTAPATRRLGWVPQRRWGRVLAVLVGVLAAVAGIVLTASATTTSERAAAAAPLAPVQPPVVPLPPVPQPSCGPGSSEPACLLPSNTPPPKPSGLPSTPLVPPPSQPPVSCFPGALMPECGPPGATPTPTSVPAPCEGPNCIPQPTPLDPRAPGGTPAPGTGSDERGDECGITDPIACVTEGIDSFFRGVVTDALNPLLELLGQTLLTTPEPSSLPSVGQLWTESWQILLAVYVIIVLVAGMVVMGYETLQTRYTIKEIGPRVVIGFLAGTLSLFLATKAIQIANALAHAVMGSGVSPEAAGTALTDMVLNALNGGGLWLIFIGFALAVMIIILLITFIVRVMVTILLIAAAPIALMWHALPHTEGIAHAWWKAFGGVLAIQVGQSLAMVVALRVFFAPGGFTVFGPTLNGLVNLLLCLALMWVLIKIPFWCLRPVSGGGRSMLGSLVRGAIAYKTMGLLGGASSLFGGKGGKGGGPRVRDGGGGAAADPPSTRSGQFMLPMRLRRMRPGPRRSPRLGELPGTGREADRRTGPGQMSLFTASGSGDERAVSANPRALPPDSLPGALPRDQLGLPITTRREPDRVGRRSLADDLAQRRPGMPPPVPQPGLLTSDGRVNRHARPPAHLPRALVAPGAGMLPIHLRPSPPRTPRRTLADDLATPTPPSPPRQTGPGLITPSGHINRNARPPRRPARDAYTGNRPLASGQYPLPLGVRRERTPPPPPPAGGASTSAASTPTRRAETQLPLPLDLPGRRGPKKTKK</sequence>
<feature type="compositionally biased region" description="Low complexity" evidence="1">
    <location>
        <begin position="204"/>
        <end position="215"/>
    </location>
</feature>
<feature type="region of interest" description="Disordered" evidence="1">
    <location>
        <begin position="119"/>
        <end position="161"/>
    </location>
</feature>
<keyword evidence="2" id="KW-0472">Membrane</keyword>
<keyword evidence="2" id="KW-0812">Transmembrane</keyword>
<feature type="compositionally biased region" description="Basic residues" evidence="1">
    <location>
        <begin position="556"/>
        <end position="568"/>
    </location>
</feature>
<name>A0A1I1BTD3_9PSEU</name>
<feature type="region of interest" description="Disordered" evidence="1">
    <location>
        <begin position="1"/>
        <end position="61"/>
    </location>
</feature>
<evidence type="ECO:0000256" key="1">
    <source>
        <dbReference type="SAM" id="MobiDB-lite"/>
    </source>
</evidence>
<evidence type="ECO:0000313" key="4">
    <source>
        <dbReference type="Proteomes" id="UP000243799"/>
    </source>
</evidence>
<accession>A0A1I1BTD3</accession>
<dbReference type="EMBL" id="FOKG01000017">
    <property type="protein sequence ID" value="SFB53407.1"/>
    <property type="molecule type" value="Genomic_DNA"/>
</dbReference>
<feature type="region of interest" description="Disordered" evidence="1">
    <location>
        <begin position="690"/>
        <end position="814"/>
    </location>
</feature>
<dbReference type="Pfam" id="PF19590">
    <property type="entry name" value="TrbL_3"/>
    <property type="match status" value="1"/>
</dbReference>
<feature type="compositionally biased region" description="Low complexity" evidence="1">
    <location>
        <begin position="779"/>
        <end position="803"/>
    </location>
</feature>
<evidence type="ECO:0000313" key="3">
    <source>
        <dbReference type="EMBL" id="SFB53407.1"/>
    </source>
</evidence>
<keyword evidence="2" id="KW-1133">Transmembrane helix</keyword>
<feature type="transmembrane region" description="Helical" evidence="2">
    <location>
        <begin position="462"/>
        <end position="479"/>
    </location>
</feature>
<dbReference type="STRING" id="490629.SAMN05216266_11732"/>
<dbReference type="Proteomes" id="UP000243799">
    <property type="component" value="Unassembled WGS sequence"/>
</dbReference>